<evidence type="ECO:0000256" key="1">
    <source>
        <dbReference type="ARBA" id="ARBA00005953"/>
    </source>
</evidence>
<dbReference type="EC" id="3.1.2.-" evidence="3"/>
<dbReference type="InterPro" id="IPR006684">
    <property type="entry name" value="YbgC/YbaW"/>
</dbReference>
<organism evidence="3 4">
    <name type="scientific">Pseudochelatococcus lubricantis</name>
    <dbReference type="NCBI Taxonomy" id="1538102"/>
    <lineage>
        <taxon>Bacteria</taxon>
        <taxon>Pseudomonadati</taxon>
        <taxon>Pseudomonadota</taxon>
        <taxon>Alphaproteobacteria</taxon>
        <taxon>Hyphomicrobiales</taxon>
        <taxon>Chelatococcaceae</taxon>
        <taxon>Pseudochelatococcus</taxon>
    </lineage>
</organism>
<dbReference type="RefSeq" id="WP_166954787.1">
    <property type="nucleotide sequence ID" value="NZ_JAASQI010000008.1"/>
</dbReference>
<dbReference type="NCBIfam" id="TIGR00051">
    <property type="entry name" value="YbgC/FadM family acyl-CoA thioesterase"/>
    <property type="match status" value="1"/>
</dbReference>
<dbReference type="SUPFAM" id="SSF54637">
    <property type="entry name" value="Thioesterase/thiol ester dehydrase-isomerase"/>
    <property type="match status" value="1"/>
</dbReference>
<dbReference type="InterPro" id="IPR050563">
    <property type="entry name" value="4-hydroxybenzoyl-CoA_TE"/>
</dbReference>
<accession>A0ABX0V3D9</accession>
<dbReference type="CDD" id="cd00586">
    <property type="entry name" value="4HBT"/>
    <property type="match status" value="1"/>
</dbReference>
<gene>
    <name evidence="3" type="ORF">FHS82_003312</name>
</gene>
<protein>
    <submittedName>
        <fullName evidence="3">Acyl-CoA thioester hydrolase</fullName>
        <ecNumber evidence="3">3.1.2.-</ecNumber>
    </submittedName>
</protein>
<sequence>MTHDDASSGPIRPRGDWPDLAGRFAGDTHILPVRVYYEDTDFSGVVYHAGYLRFLERGRTDSLRLSGVGQGELHAGGEGLIFAVRRITIDYHRPALMDDVLEVRTRTEEVRGASLVLAQRIVRGQELIVSADVRVAAIAGGRPARIPDGLRQVLEGVSGPRS</sequence>
<dbReference type="PIRSF" id="PIRSF003230">
    <property type="entry name" value="YbgC"/>
    <property type="match status" value="1"/>
</dbReference>
<comment type="similarity">
    <text evidence="1">Belongs to the 4-hydroxybenzoyl-CoA thioesterase family.</text>
</comment>
<name>A0ABX0V3D9_9HYPH</name>
<dbReference type="EMBL" id="JAASQI010000008">
    <property type="protein sequence ID" value="NIJ59457.1"/>
    <property type="molecule type" value="Genomic_DNA"/>
</dbReference>
<dbReference type="InterPro" id="IPR029069">
    <property type="entry name" value="HotDog_dom_sf"/>
</dbReference>
<dbReference type="Pfam" id="PF13279">
    <property type="entry name" value="4HBT_2"/>
    <property type="match status" value="1"/>
</dbReference>
<dbReference type="PANTHER" id="PTHR31793:SF37">
    <property type="entry name" value="ACYL-COA THIOESTER HYDROLASE YBGC"/>
    <property type="match status" value="1"/>
</dbReference>
<dbReference type="InterPro" id="IPR008272">
    <property type="entry name" value="HB-CoA_thioesterase_AS"/>
</dbReference>
<dbReference type="PANTHER" id="PTHR31793">
    <property type="entry name" value="4-HYDROXYBENZOYL-COA THIOESTERASE FAMILY MEMBER"/>
    <property type="match status" value="1"/>
</dbReference>
<reference evidence="3 4" key="1">
    <citation type="submission" date="2020-03" db="EMBL/GenBank/DDBJ databases">
        <title>Genomic Encyclopedia of Type Strains, Phase IV (KMG-IV): sequencing the most valuable type-strain genomes for metagenomic binning, comparative biology and taxonomic classification.</title>
        <authorList>
            <person name="Goeker M."/>
        </authorList>
    </citation>
    <scope>NUCLEOTIDE SEQUENCE [LARGE SCALE GENOMIC DNA]</scope>
    <source>
        <strain evidence="3 4">DSM 103870</strain>
    </source>
</reference>
<dbReference type="InterPro" id="IPR014166">
    <property type="entry name" value="Tol-Pal_acyl-CoA_thioesterase"/>
</dbReference>
<dbReference type="Gene3D" id="3.10.129.10">
    <property type="entry name" value="Hotdog Thioesterase"/>
    <property type="match status" value="1"/>
</dbReference>
<proteinExistence type="inferred from homology"/>
<evidence type="ECO:0000313" key="3">
    <source>
        <dbReference type="EMBL" id="NIJ59457.1"/>
    </source>
</evidence>
<evidence type="ECO:0000256" key="2">
    <source>
        <dbReference type="ARBA" id="ARBA00022801"/>
    </source>
</evidence>
<dbReference type="GO" id="GO:0016787">
    <property type="term" value="F:hydrolase activity"/>
    <property type="evidence" value="ECO:0007669"/>
    <property type="project" value="UniProtKB-KW"/>
</dbReference>
<evidence type="ECO:0000313" key="4">
    <source>
        <dbReference type="Proteomes" id="UP001429580"/>
    </source>
</evidence>
<dbReference type="Proteomes" id="UP001429580">
    <property type="component" value="Unassembled WGS sequence"/>
</dbReference>
<keyword evidence="4" id="KW-1185">Reference proteome</keyword>
<keyword evidence="2 3" id="KW-0378">Hydrolase</keyword>
<dbReference type="PROSITE" id="PS01328">
    <property type="entry name" value="4HBCOA_THIOESTERASE"/>
    <property type="match status" value="1"/>
</dbReference>
<comment type="caution">
    <text evidence="3">The sequence shown here is derived from an EMBL/GenBank/DDBJ whole genome shotgun (WGS) entry which is preliminary data.</text>
</comment>
<dbReference type="NCBIfam" id="TIGR02799">
    <property type="entry name" value="thio_ybgC"/>
    <property type="match status" value="1"/>
</dbReference>